<dbReference type="EMBL" id="QYBB01000009">
    <property type="protein sequence ID" value="RYC32067.1"/>
    <property type="molecule type" value="Genomic_DNA"/>
</dbReference>
<reference evidence="10 11" key="2">
    <citation type="submission" date="2019-02" db="EMBL/GenBank/DDBJ databases">
        <title>'Lichenibacterium ramalinii' gen. nov. sp. nov., 'Lichenibacterium minor' gen. nov. sp. nov.</title>
        <authorList>
            <person name="Pankratov T."/>
        </authorList>
    </citation>
    <scope>NUCLEOTIDE SEQUENCE [LARGE SCALE GENOMIC DNA]</scope>
    <source>
        <strain evidence="10 11">RmlP026</strain>
    </source>
</reference>
<protein>
    <submittedName>
        <fullName evidence="10">Type II secretion system F family protein</fullName>
    </submittedName>
</protein>
<comment type="subcellular location">
    <subcellularLocation>
        <location evidence="1">Cell inner membrane</location>
        <topology evidence="1">Multi-pass membrane protein</topology>
    </subcellularLocation>
</comment>
<proteinExistence type="inferred from homology"/>
<dbReference type="InterPro" id="IPR042094">
    <property type="entry name" value="T2SS_GspF_sf"/>
</dbReference>
<dbReference type="AlphaFoldDB" id="A0A4Q2UAD4"/>
<keyword evidence="5 8" id="KW-0812">Transmembrane</keyword>
<dbReference type="RefSeq" id="WP_129226070.1">
    <property type="nucleotide sequence ID" value="NZ_QYBB01000009.1"/>
</dbReference>
<accession>A0A4Q2UAD4</accession>
<evidence type="ECO:0000256" key="5">
    <source>
        <dbReference type="ARBA" id="ARBA00022692"/>
    </source>
</evidence>
<dbReference type="Proteomes" id="UP000290759">
    <property type="component" value="Unassembled WGS sequence"/>
</dbReference>
<dbReference type="OrthoDB" id="9805682at2"/>
<evidence type="ECO:0000313" key="11">
    <source>
        <dbReference type="Proteomes" id="UP000290759"/>
    </source>
</evidence>
<feature type="domain" description="Type II secretion system protein GspF" evidence="9">
    <location>
        <begin position="65"/>
        <end position="187"/>
    </location>
</feature>
<dbReference type="Pfam" id="PF00482">
    <property type="entry name" value="T2SSF"/>
    <property type="match status" value="2"/>
</dbReference>
<reference evidence="10 11" key="1">
    <citation type="submission" date="2018-12" db="EMBL/GenBank/DDBJ databases">
        <authorList>
            <person name="Grouzdev D.S."/>
            <person name="Krutkina M.S."/>
        </authorList>
    </citation>
    <scope>NUCLEOTIDE SEQUENCE [LARGE SCALE GENOMIC DNA]</scope>
    <source>
        <strain evidence="10 11">RmlP026</strain>
    </source>
</reference>
<sequence>MARFRYTAVGPDGRAMAGEIEAPDPAAAAADFGTRGVMLQSLDRLKEDGTGLLSSPPSPRAITRFLGELALMLRSGLPLDEALALSAEGQPARLGRIVLGVRREVLGGASFVQALERHPEVFTRDVVAMARIADATGDLAGVFAAVAAQRERNHRLAEKVTGSLRYPAFLVVSAVGVLVFFLVNVIPNFSGLFADSGSDPGALVRFVLALSDGLIANETNLEAGLAGLLLLGFLAWRTASVRRALFAGFLRLPGIRNIWGLWRTSRFLSNLSVLLGQGVPLTEALKVLEDAVGADGRAMLATVGDAVRRGGRLHEALAQVKLLPPVATRMVRIGEETGELSKVAGEAGGLYAVQLEKRLDALSAVIGPTAIVFIAGLIGGLMVTIMSALVSVNQAVL</sequence>
<keyword evidence="3" id="KW-1003">Cell membrane</keyword>
<keyword evidence="11" id="KW-1185">Reference proteome</keyword>
<dbReference type="Gene3D" id="1.20.81.30">
    <property type="entry name" value="Type II secretion system (T2SS), domain F"/>
    <property type="match status" value="2"/>
</dbReference>
<evidence type="ECO:0000313" key="10">
    <source>
        <dbReference type="EMBL" id="RYC32067.1"/>
    </source>
</evidence>
<evidence type="ECO:0000256" key="7">
    <source>
        <dbReference type="ARBA" id="ARBA00023136"/>
    </source>
</evidence>
<dbReference type="PANTHER" id="PTHR30012">
    <property type="entry name" value="GENERAL SECRETION PATHWAY PROTEIN"/>
    <property type="match status" value="1"/>
</dbReference>
<feature type="transmembrane region" description="Helical" evidence="8">
    <location>
        <begin position="214"/>
        <end position="236"/>
    </location>
</feature>
<dbReference type="GO" id="GO:0005886">
    <property type="term" value="C:plasma membrane"/>
    <property type="evidence" value="ECO:0007669"/>
    <property type="project" value="UniProtKB-SubCell"/>
</dbReference>
<keyword evidence="6 8" id="KW-1133">Transmembrane helix</keyword>
<name>A0A4Q2UAD4_9HYPH</name>
<feature type="domain" description="Type II secretion system protein GspF" evidence="9">
    <location>
        <begin position="267"/>
        <end position="386"/>
    </location>
</feature>
<gene>
    <name evidence="10" type="ORF">D3273_10050</name>
</gene>
<comment type="similarity">
    <text evidence="2">Belongs to the GSP F family.</text>
</comment>
<evidence type="ECO:0000256" key="6">
    <source>
        <dbReference type="ARBA" id="ARBA00022989"/>
    </source>
</evidence>
<dbReference type="PANTHER" id="PTHR30012:SF7">
    <property type="entry name" value="PROTEIN TRANSPORT PROTEIN HOFC HOMOLOG"/>
    <property type="match status" value="1"/>
</dbReference>
<keyword evidence="7 8" id="KW-0472">Membrane</keyword>
<evidence type="ECO:0000259" key="9">
    <source>
        <dbReference type="Pfam" id="PF00482"/>
    </source>
</evidence>
<evidence type="ECO:0000256" key="2">
    <source>
        <dbReference type="ARBA" id="ARBA00005745"/>
    </source>
</evidence>
<feature type="transmembrane region" description="Helical" evidence="8">
    <location>
        <begin position="168"/>
        <end position="194"/>
    </location>
</feature>
<comment type="caution">
    <text evidence="10">The sequence shown here is derived from an EMBL/GenBank/DDBJ whole genome shotgun (WGS) entry which is preliminary data.</text>
</comment>
<evidence type="ECO:0000256" key="8">
    <source>
        <dbReference type="SAM" id="Phobius"/>
    </source>
</evidence>
<organism evidence="10 11">
    <name type="scientific">Lichenibacterium minor</name>
    <dbReference type="NCBI Taxonomy" id="2316528"/>
    <lineage>
        <taxon>Bacteria</taxon>
        <taxon>Pseudomonadati</taxon>
        <taxon>Pseudomonadota</taxon>
        <taxon>Alphaproteobacteria</taxon>
        <taxon>Hyphomicrobiales</taxon>
        <taxon>Lichenihabitantaceae</taxon>
        <taxon>Lichenibacterium</taxon>
    </lineage>
</organism>
<dbReference type="PRINTS" id="PR00812">
    <property type="entry name" value="BCTERIALGSPF"/>
</dbReference>
<feature type="transmembrane region" description="Helical" evidence="8">
    <location>
        <begin position="365"/>
        <end position="390"/>
    </location>
</feature>
<keyword evidence="4" id="KW-0997">Cell inner membrane</keyword>
<dbReference type="InterPro" id="IPR018076">
    <property type="entry name" value="T2SS_GspF_dom"/>
</dbReference>
<evidence type="ECO:0000256" key="1">
    <source>
        <dbReference type="ARBA" id="ARBA00004429"/>
    </source>
</evidence>
<dbReference type="InterPro" id="IPR003004">
    <property type="entry name" value="GspF/PilC"/>
</dbReference>
<evidence type="ECO:0000256" key="4">
    <source>
        <dbReference type="ARBA" id="ARBA00022519"/>
    </source>
</evidence>
<dbReference type="GO" id="GO:0015628">
    <property type="term" value="P:protein secretion by the type II secretion system"/>
    <property type="evidence" value="ECO:0007669"/>
    <property type="project" value="TreeGrafter"/>
</dbReference>
<evidence type="ECO:0000256" key="3">
    <source>
        <dbReference type="ARBA" id="ARBA00022475"/>
    </source>
</evidence>